<dbReference type="PANTHER" id="PTHR33639:SF2">
    <property type="entry name" value="DUF393 DOMAIN-CONTAINING PROTEIN"/>
    <property type="match status" value="1"/>
</dbReference>
<dbReference type="GO" id="GO:0015035">
    <property type="term" value="F:protein-disulfide reductase activity"/>
    <property type="evidence" value="ECO:0007669"/>
    <property type="project" value="InterPro"/>
</dbReference>
<dbReference type="InterPro" id="IPR007263">
    <property type="entry name" value="DCC1-like"/>
</dbReference>
<dbReference type="Pfam" id="PF04134">
    <property type="entry name" value="DCC1-like"/>
    <property type="match status" value="1"/>
</dbReference>
<dbReference type="Proteomes" id="UP000187261">
    <property type="component" value="Unassembled WGS sequence"/>
</dbReference>
<protein>
    <submittedName>
        <fullName evidence="1">Predicted thiol-disulfide oxidoreductase YuxK, DCC family</fullName>
    </submittedName>
</protein>
<dbReference type="AlphaFoldDB" id="A0A1U7PUF9"/>
<organism evidence="1 2">
    <name type="scientific">Epilithonimonas bovis DSM 19482</name>
    <dbReference type="NCBI Taxonomy" id="1121284"/>
    <lineage>
        <taxon>Bacteria</taxon>
        <taxon>Pseudomonadati</taxon>
        <taxon>Bacteroidota</taxon>
        <taxon>Flavobacteriia</taxon>
        <taxon>Flavobacteriales</taxon>
        <taxon>Weeksellaceae</taxon>
        <taxon>Chryseobacterium group</taxon>
        <taxon>Epilithonimonas</taxon>
    </lineage>
</organism>
<name>A0A1U7PUF9_9FLAO</name>
<reference evidence="2" key="1">
    <citation type="submission" date="2016-10" db="EMBL/GenBank/DDBJ databases">
        <authorList>
            <person name="Varghese N."/>
            <person name="Submissions S."/>
        </authorList>
    </citation>
    <scope>NUCLEOTIDE SEQUENCE [LARGE SCALE GENOMIC DNA]</scope>
    <source>
        <strain evidence="2">DSM 19482</strain>
    </source>
</reference>
<evidence type="ECO:0000313" key="1">
    <source>
        <dbReference type="EMBL" id="SIT96347.1"/>
    </source>
</evidence>
<keyword evidence="2" id="KW-1185">Reference proteome</keyword>
<evidence type="ECO:0000313" key="2">
    <source>
        <dbReference type="Proteomes" id="UP000187261"/>
    </source>
</evidence>
<gene>
    <name evidence="1" type="ORF">SAMN05660493_01024</name>
</gene>
<dbReference type="OrthoDB" id="9785438at2"/>
<dbReference type="RefSeq" id="WP_076782391.1">
    <property type="nucleotide sequence ID" value="NZ_FTPU01000008.1"/>
</dbReference>
<dbReference type="InterPro" id="IPR052927">
    <property type="entry name" value="DCC_oxidoreductase"/>
</dbReference>
<dbReference type="EMBL" id="FTPU01000008">
    <property type="protein sequence ID" value="SIT96347.1"/>
    <property type="molecule type" value="Genomic_DNA"/>
</dbReference>
<sequence length="143" mass="16711">MSEDKLTPDKEQYIVFYDGDCGFCNHWVQWILTRDKKDQFLFSALQSDFGQQFLQERQLPNLVFDTLYLWKPHQFYLTKYQAIIKIASLIGGTYTFAAMGKILPSPIGNLLYDVISKNRKKLSANQCFVPTPEQRKKFIEEGL</sequence>
<dbReference type="PANTHER" id="PTHR33639">
    <property type="entry name" value="THIOL-DISULFIDE OXIDOREDUCTASE DCC"/>
    <property type="match status" value="1"/>
</dbReference>
<accession>A0A1U7PUF9</accession>
<proteinExistence type="predicted"/>